<dbReference type="EMBL" id="JAFDVD010000021">
    <property type="protein sequence ID" value="MBM6402099.1"/>
    <property type="molecule type" value="Genomic_DNA"/>
</dbReference>
<evidence type="ECO:0000256" key="2">
    <source>
        <dbReference type="SAM" id="Phobius"/>
    </source>
</evidence>
<dbReference type="RefSeq" id="WP_204132569.1">
    <property type="nucleotide sequence ID" value="NZ_JAFDVD010000021.1"/>
</dbReference>
<feature type="region of interest" description="Disordered" evidence="1">
    <location>
        <begin position="64"/>
        <end position="83"/>
    </location>
</feature>
<organism evidence="3 4">
    <name type="scientific">Phycicoccus sonneratiae</name>
    <dbReference type="NCBI Taxonomy" id="2807628"/>
    <lineage>
        <taxon>Bacteria</taxon>
        <taxon>Bacillati</taxon>
        <taxon>Actinomycetota</taxon>
        <taxon>Actinomycetes</taxon>
        <taxon>Micrococcales</taxon>
        <taxon>Intrasporangiaceae</taxon>
        <taxon>Phycicoccus</taxon>
    </lineage>
</organism>
<keyword evidence="4" id="KW-1185">Reference proteome</keyword>
<protein>
    <submittedName>
        <fullName evidence="3">Uncharacterized protein</fullName>
    </submittedName>
</protein>
<evidence type="ECO:0000313" key="4">
    <source>
        <dbReference type="Proteomes" id="UP001430172"/>
    </source>
</evidence>
<comment type="caution">
    <text evidence="3">The sequence shown here is derived from an EMBL/GenBank/DDBJ whole genome shotgun (WGS) entry which is preliminary data.</text>
</comment>
<feature type="transmembrane region" description="Helical" evidence="2">
    <location>
        <begin position="40"/>
        <end position="60"/>
    </location>
</feature>
<dbReference type="Proteomes" id="UP001430172">
    <property type="component" value="Unassembled WGS sequence"/>
</dbReference>
<feature type="transmembrane region" description="Helical" evidence="2">
    <location>
        <begin position="12"/>
        <end position="34"/>
    </location>
</feature>
<reference evidence="3" key="1">
    <citation type="submission" date="2021-02" db="EMBL/GenBank/DDBJ databases">
        <title>Phycicoccus sp. MQZ13P-5T, whole genome shotgun sequence.</title>
        <authorList>
            <person name="Tuo L."/>
        </authorList>
    </citation>
    <scope>NUCLEOTIDE SEQUENCE</scope>
    <source>
        <strain evidence="3">MQZ13P-5</strain>
    </source>
</reference>
<name>A0ABS2CSL0_9MICO</name>
<keyword evidence="2" id="KW-1133">Transmembrane helix</keyword>
<gene>
    <name evidence="3" type="ORF">JQN70_17000</name>
</gene>
<keyword evidence="2" id="KW-0472">Membrane</keyword>
<evidence type="ECO:0000313" key="3">
    <source>
        <dbReference type="EMBL" id="MBM6402099.1"/>
    </source>
</evidence>
<sequence length="83" mass="9182">MSMELITATLRWTFWSLLYLGVALMALVLCLGTMSPYLPVWGRWAAFGVFVAGIAVDAVAKARVGRPERPKTDGESVRVTRRP</sequence>
<keyword evidence="2" id="KW-0812">Transmembrane</keyword>
<feature type="compositionally biased region" description="Basic and acidic residues" evidence="1">
    <location>
        <begin position="65"/>
        <end position="83"/>
    </location>
</feature>
<proteinExistence type="predicted"/>
<accession>A0ABS2CSL0</accession>
<evidence type="ECO:0000256" key="1">
    <source>
        <dbReference type="SAM" id="MobiDB-lite"/>
    </source>
</evidence>